<dbReference type="InterPro" id="IPR036173">
    <property type="entry name" value="G39-like_N_sf"/>
</dbReference>
<sequence>MTRLETIKLFRMITIAYPMFDGTDTDKIAFWHEQMRDVSLESAVQNLKIYARTEKFPPSIADLSRSTEPEKDFSSQYHESMRGQAQQHLTNLEEWREKAVGPTPEQRERVRAIFAKRKN</sequence>
<dbReference type="SUPFAM" id="SSF89064">
    <property type="entry name" value="Replisome organizer (g39p helicase loader/inhibitor protein)"/>
    <property type="match status" value="1"/>
</dbReference>
<dbReference type="EMBL" id="JXAK01000085">
    <property type="protein sequence ID" value="KIL37954.1"/>
    <property type="molecule type" value="Genomic_DNA"/>
</dbReference>
<name>A0ABR5AAB0_9BACL</name>
<dbReference type="Proteomes" id="UP000031967">
    <property type="component" value="Unassembled WGS sequence"/>
</dbReference>
<feature type="compositionally biased region" description="Polar residues" evidence="1">
    <location>
        <begin position="74"/>
        <end position="86"/>
    </location>
</feature>
<feature type="region of interest" description="Disordered" evidence="1">
    <location>
        <begin position="60"/>
        <end position="86"/>
    </location>
</feature>
<evidence type="ECO:0008006" key="4">
    <source>
        <dbReference type="Google" id="ProtNLM"/>
    </source>
</evidence>
<keyword evidence="3" id="KW-1185">Reference proteome</keyword>
<dbReference type="RefSeq" id="WP_041052163.1">
    <property type="nucleotide sequence ID" value="NZ_JXAK01000085.1"/>
</dbReference>
<reference evidence="2 3" key="1">
    <citation type="submission" date="2014-12" db="EMBL/GenBank/DDBJ databases">
        <title>Draft genome sequence of Paenibacillus kamchatkensis strain B-2647.</title>
        <authorList>
            <person name="Karlyshev A.V."/>
            <person name="Kudryashova E.B."/>
        </authorList>
    </citation>
    <scope>NUCLEOTIDE SEQUENCE [LARGE SCALE GENOMIC DNA]</scope>
    <source>
        <strain evidence="2 3">VKM B-2647</strain>
    </source>
</reference>
<evidence type="ECO:0000313" key="2">
    <source>
        <dbReference type="EMBL" id="KIL37954.1"/>
    </source>
</evidence>
<evidence type="ECO:0000256" key="1">
    <source>
        <dbReference type="SAM" id="MobiDB-lite"/>
    </source>
</evidence>
<proteinExistence type="predicted"/>
<comment type="caution">
    <text evidence="2">The sequence shown here is derived from an EMBL/GenBank/DDBJ whole genome shotgun (WGS) entry which is preliminary data.</text>
</comment>
<accession>A0ABR5AAB0</accession>
<protein>
    <recommendedName>
        <fullName evidence="4">Replicative helicase inhibitor G39P N-terminal domain-containing protein</fullName>
    </recommendedName>
</protein>
<organism evidence="2 3">
    <name type="scientific">Gordoniibacillus kamchatkensis</name>
    <dbReference type="NCBI Taxonomy" id="1590651"/>
    <lineage>
        <taxon>Bacteria</taxon>
        <taxon>Bacillati</taxon>
        <taxon>Bacillota</taxon>
        <taxon>Bacilli</taxon>
        <taxon>Bacillales</taxon>
        <taxon>Paenibacillaceae</taxon>
        <taxon>Gordoniibacillus</taxon>
    </lineage>
</organism>
<evidence type="ECO:0000313" key="3">
    <source>
        <dbReference type="Proteomes" id="UP000031967"/>
    </source>
</evidence>
<dbReference type="Gene3D" id="1.10.8.200">
    <property type="entry name" value="Replisome organizer (g39p helicase loader/inhibitor protein)"/>
    <property type="match status" value="1"/>
</dbReference>
<gene>
    <name evidence="2" type="ORF">SD70_29645</name>
</gene>